<accession>A0A6G1IHY9</accession>
<evidence type="ECO:0000313" key="2">
    <source>
        <dbReference type="EMBL" id="KAF2677832.1"/>
    </source>
</evidence>
<feature type="compositionally biased region" description="Polar residues" evidence="1">
    <location>
        <begin position="77"/>
        <end position="91"/>
    </location>
</feature>
<feature type="region of interest" description="Disordered" evidence="1">
    <location>
        <begin position="57"/>
        <end position="91"/>
    </location>
</feature>
<name>A0A6G1IHY9_9PLEO</name>
<dbReference type="EMBL" id="MU005617">
    <property type="protein sequence ID" value="KAF2677832.1"/>
    <property type="molecule type" value="Genomic_DNA"/>
</dbReference>
<evidence type="ECO:0000313" key="3">
    <source>
        <dbReference type="Proteomes" id="UP000799291"/>
    </source>
</evidence>
<protein>
    <submittedName>
        <fullName evidence="2">Uncharacterized protein</fullName>
    </submittedName>
</protein>
<gene>
    <name evidence="2" type="ORF">K458DRAFT_464458</name>
</gene>
<feature type="compositionally biased region" description="Low complexity" evidence="1">
    <location>
        <begin position="61"/>
        <end position="76"/>
    </location>
</feature>
<proteinExistence type="predicted"/>
<organism evidence="2 3">
    <name type="scientific">Lentithecium fluviatile CBS 122367</name>
    <dbReference type="NCBI Taxonomy" id="1168545"/>
    <lineage>
        <taxon>Eukaryota</taxon>
        <taxon>Fungi</taxon>
        <taxon>Dikarya</taxon>
        <taxon>Ascomycota</taxon>
        <taxon>Pezizomycotina</taxon>
        <taxon>Dothideomycetes</taxon>
        <taxon>Pleosporomycetidae</taxon>
        <taxon>Pleosporales</taxon>
        <taxon>Massarineae</taxon>
        <taxon>Lentitheciaceae</taxon>
        <taxon>Lentithecium</taxon>
    </lineage>
</organism>
<dbReference type="AlphaFoldDB" id="A0A6G1IHY9"/>
<keyword evidence="3" id="KW-1185">Reference proteome</keyword>
<sequence length="290" mass="31730">MNKDTALLLFQTKDAKDVCFNLAIINTILPPKAILFPFPIRTLTHVPPPLYTRRHPVPCLASPSTTSASPPQKATSEPSLSSQPLQDAPNSHLSSFLQSPIVELIASNAETSKRFFMYSDPLGQRSTYMHEKLASLAAPTTSTDNAAKTVVLLCDPDHLSIYLYLLLPNILPTKHLDPTTAFNQLAGLYALATKLRDRKTKRITIPAMLALAREKNHATPPLPSASAITLVYAATDRNDPARRFFIDLVADRHHDAIPWLERSRKELPHTFLEGLLVGGLCEGVEGAGAG</sequence>
<reference evidence="2" key="1">
    <citation type="journal article" date="2020" name="Stud. Mycol.">
        <title>101 Dothideomycetes genomes: a test case for predicting lifestyles and emergence of pathogens.</title>
        <authorList>
            <person name="Haridas S."/>
            <person name="Albert R."/>
            <person name="Binder M."/>
            <person name="Bloem J."/>
            <person name="Labutti K."/>
            <person name="Salamov A."/>
            <person name="Andreopoulos B."/>
            <person name="Baker S."/>
            <person name="Barry K."/>
            <person name="Bills G."/>
            <person name="Bluhm B."/>
            <person name="Cannon C."/>
            <person name="Castanera R."/>
            <person name="Culley D."/>
            <person name="Daum C."/>
            <person name="Ezra D."/>
            <person name="Gonzalez J."/>
            <person name="Henrissat B."/>
            <person name="Kuo A."/>
            <person name="Liang C."/>
            <person name="Lipzen A."/>
            <person name="Lutzoni F."/>
            <person name="Magnuson J."/>
            <person name="Mondo S."/>
            <person name="Nolan M."/>
            <person name="Ohm R."/>
            <person name="Pangilinan J."/>
            <person name="Park H.-J."/>
            <person name="Ramirez L."/>
            <person name="Alfaro M."/>
            <person name="Sun H."/>
            <person name="Tritt A."/>
            <person name="Yoshinaga Y."/>
            <person name="Zwiers L.-H."/>
            <person name="Turgeon B."/>
            <person name="Goodwin S."/>
            <person name="Spatafora J."/>
            <person name="Crous P."/>
            <person name="Grigoriev I."/>
        </authorList>
    </citation>
    <scope>NUCLEOTIDE SEQUENCE</scope>
    <source>
        <strain evidence="2">CBS 122367</strain>
    </source>
</reference>
<evidence type="ECO:0000256" key="1">
    <source>
        <dbReference type="SAM" id="MobiDB-lite"/>
    </source>
</evidence>
<dbReference type="Proteomes" id="UP000799291">
    <property type="component" value="Unassembled WGS sequence"/>
</dbReference>
<dbReference type="OrthoDB" id="1022638at2759"/>